<dbReference type="Proteomes" id="UP000000305">
    <property type="component" value="Unassembled WGS sequence"/>
</dbReference>
<dbReference type="PANTHER" id="PTHR46844">
    <property type="entry name" value="SLR5058 PROTEIN"/>
    <property type="match status" value="1"/>
</dbReference>
<protein>
    <submittedName>
        <fullName evidence="1">Uncharacterized protein</fullName>
    </submittedName>
</protein>
<evidence type="ECO:0000313" key="1">
    <source>
        <dbReference type="EMBL" id="EFX90193.1"/>
    </source>
</evidence>
<dbReference type="EMBL" id="GL732523">
    <property type="protein sequence ID" value="EFX90193.1"/>
    <property type="molecule type" value="Genomic_DNA"/>
</dbReference>
<name>E9FRI5_DAPPU</name>
<dbReference type="PANTHER" id="PTHR46844:SF1">
    <property type="entry name" value="SLR5058 PROTEIN"/>
    <property type="match status" value="1"/>
</dbReference>
<dbReference type="PhylomeDB" id="E9FRI5"/>
<proteinExistence type="predicted"/>
<gene>
    <name evidence="1" type="ORF">DAPPUDRAFT_232735</name>
</gene>
<dbReference type="OrthoDB" id="10422230at2759"/>
<dbReference type="KEGG" id="dpx:DAPPUDRAFT_232735"/>
<dbReference type="AlphaFoldDB" id="E9FRI5"/>
<accession>E9FRI5</accession>
<evidence type="ECO:0000313" key="2">
    <source>
        <dbReference type="Proteomes" id="UP000000305"/>
    </source>
</evidence>
<dbReference type="InParanoid" id="E9FRI5"/>
<keyword evidence="2" id="KW-1185">Reference proteome</keyword>
<dbReference type="HOGENOM" id="CLU_348606_0_0_1"/>
<sequence>MFFDSFLAELVDEDEEWRTIIDKRLKNRFPERFKTFMSGIINKRQAVYAVDPNILEVPVYQRNTSIFKFICDCLDLMIDPVKLRNSMSSLFCVSSKFFYEQSSEAYKRFLSYFSNPSECEMNTILDHILYNPMQIYLDDLFWNEGEKKKILKLVLDFMGKNLATLKRILKKPSSDAEKQVKFALHFFMCNDYYDNELKQYLELLSSTYSSDASFLNLFKAAFNITESHFEKFHLNGKMEKTVIILRNLGRNKVLEALSYVVLLRDPDVFRRYFEPSLSLDKEDVVSTNLHQLLVRDQYRMTRIDRVALRGDTEAVDRILKTLSHSLSSAETNEKAMKTAKKVLNDLVFRDSEDFTSFFVAAAFGHEEICRKLLVFFKELVNLKVLPLKKLQDFYVGPNGMIYNAAQFAIRFLKLPMFRVILASVKQIMGQRPLIFLMKRFIWNNKELFETLAEIVVDGTEGTTGYQQLNEIIFQDSTTLETLRIVDETTFNKMVLVNGVEKWTKHLLDIDLPKGLYLLSRHHLSHFDRTQMCSFIKTFTSDSNGLDNSYWDRLLYLDMSAEDFPCDNDFHHDFDHFLKCAWDKLVKGKERLVLCHNDGGEIFLPSINMSLLMYGNVSLVYRLFDFVRESQDEEVIRRMMECMPCQLHFIMDPFREYRLRDTVIQTRIKVLEFALDHAGHLSNTRTFSALVDALLFPHEDYDGRTRSIWCYVFNFDFFYAEEAVVHRVGQFLTWVSTKLNKSIVKELVTHRYDGDTDCTNVMFNSALKDRRNLVEVMLSHLEESDRREVRRTQVDIPQEYNRRTGYKKLF</sequence>
<organism evidence="1 2">
    <name type="scientific">Daphnia pulex</name>
    <name type="common">Water flea</name>
    <dbReference type="NCBI Taxonomy" id="6669"/>
    <lineage>
        <taxon>Eukaryota</taxon>
        <taxon>Metazoa</taxon>
        <taxon>Ecdysozoa</taxon>
        <taxon>Arthropoda</taxon>
        <taxon>Crustacea</taxon>
        <taxon>Branchiopoda</taxon>
        <taxon>Diplostraca</taxon>
        <taxon>Cladocera</taxon>
        <taxon>Anomopoda</taxon>
        <taxon>Daphniidae</taxon>
        <taxon>Daphnia</taxon>
    </lineage>
</organism>
<reference evidence="1 2" key="1">
    <citation type="journal article" date="2011" name="Science">
        <title>The ecoresponsive genome of Daphnia pulex.</title>
        <authorList>
            <person name="Colbourne J.K."/>
            <person name="Pfrender M.E."/>
            <person name="Gilbert D."/>
            <person name="Thomas W.K."/>
            <person name="Tucker A."/>
            <person name="Oakley T.H."/>
            <person name="Tokishita S."/>
            <person name="Aerts A."/>
            <person name="Arnold G.J."/>
            <person name="Basu M.K."/>
            <person name="Bauer D.J."/>
            <person name="Caceres C.E."/>
            <person name="Carmel L."/>
            <person name="Casola C."/>
            <person name="Choi J.H."/>
            <person name="Detter J.C."/>
            <person name="Dong Q."/>
            <person name="Dusheyko S."/>
            <person name="Eads B.D."/>
            <person name="Frohlich T."/>
            <person name="Geiler-Samerotte K.A."/>
            <person name="Gerlach D."/>
            <person name="Hatcher P."/>
            <person name="Jogdeo S."/>
            <person name="Krijgsveld J."/>
            <person name="Kriventseva E.V."/>
            <person name="Kultz D."/>
            <person name="Laforsch C."/>
            <person name="Lindquist E."/>
            <person name="Lopez J."/>
            <person name="Manak J.R."/>
            <person name="Muller J."/>
            <person name="Pangilinan J."/>
            <person name="Patwardhan R.P."/>
            <person name="Pitluck S."/>
            <person name="Pritham E.J."/>
            <person name="Rechtsteiner A."/>
            <person name="Rho M."/>
            <person name="Rogozin I.B."/>
            <person name="Sakarya O."/>
            <person name="Salamov A."/>
            <person name="Schaack S."/>
            <person name="Shapiro H."/>
            <person name="Shiga Y."/>
            <person name="Skalitzky C."/>
            <person name="Smith Z."/>
            <person name="Souvorov A."/>
            <person name="Sung W."/>
            <person name="Tang Z."/>
            <person name="Tsuchiya D."/>
            <person name="Tu H."/>
            <person name="Vos H."/>
            <person name="Wang M."/>
            <person name="Wolf Y.I."/>
            <person name="Yamagata H."/>
            <person name="Yamada T."/>
            <person name="Ye Y."/>
            <person name="Shaw J.R."/>
            <person name="Andrews J."/>
            <person name="Crease T.J."/>
            <person name="Tang H."/>
            <person name="Lucas S.M."/>
            <person name="Robertson H.M."/>
            <person name="Bork P."/>
            <person name="Koonin E.V."/>
            <person name="Zdobnov E.M."/>
            <person name="Grigoriev I.V."/>
            <person name="Lynch M."/>
            <person name="Boore J.L."/>
        </authorList>
    </citation>
    <scope>NUCLEOTIDE SEQUENCE [LARGE SCALE GENOMIC DNA]</scope>
</reference>